<dbReference type="EMBL" id="JH000171">
    <property type="protein sequence ID" value="EGV98593.1"/>
    <property type="molecule type" value="Genomic_DNA"/>
</dbReference>
<dbReference type="Proteomes" id="UP000001075">
    <property type="component" value="Unassembled WGS sequence"/>
</dbReference>
<organism evidence="1 2">
    <name type="scientific">Cricetulus griseus</name>
    <name type="common">Chinese hamster</name>
    <name type="synonym">Cricetulus barabensis griseus</name>
    <dbReference type="NCBI Taxonomy" id="10029"/>
    <lineage>
        <taxon>Eukaryota</taxon>
        <taxon>Metazoa</taxon>
        <taxon>Chordata</taxon>
        <taxon>Craniata</taxon>
        <taxon>Vertebrata</taxon>
        <taxon>Euteleostomi</taxon>
        <taxon>Mammalia</taxon>
        <taxon>Eutheria</taxon>
        <taxon>Euarchontoglires</taxon>
        <taxon>Glires</taxon>
        <taxon>Rodentia</taxon>
        <taxon>Myomorpha</taxon>
        <taxon>Muroidea</taxon>
        <taxon>Cricetidae</taxon>
        <taxon>Cricetinae</taxon>
        <taxon>Cricetulus</taxon>
    </lineage>
</organism>
<dbReference type="AlphaFoldDB" id="G3H662"/>
<proteinExistence type="predicted"/>
<protein>
    <submittedName>
        <fullName evidence="1">Uncharacterized protein</fullName>
    </submittedName>
</protein>
<dbReference type="InParanoid" id="G3H662"/>
<name>G3H662_CRIGR</name>
<evidence type="ECO:0000313" key="1">
    <source>
        <dbReference type="EMBL" id="EGV98593.1"/>
    </source>
</evidence>
<accession>G3H662</accession>
<reference evidence="2" key="1">
    <citation type="journal article" date="2011" name="Nat. Biotechnol.">
        <title>The genomic sequence of the Chinese hamster ovary (CHO)-K1 cell line.</title>
        <authorList>
            <person name="Xu X."/>
            <person name="Nagarajan H."/>
            <person name="Lewis N.E."/>
            <person name="Pan S."/>
            <person name="Cai Z."/>
            <person name="Liu X."/>
            <person name="Chen W."/>
            <person name="Xie M."/>
            <person name="Wang W."/>
            <person name="Hammond S."/>
            <person name="Andersen M.R."/>
            <person name="Neff N."/>
            <person name="Passarelli B."/>
            <person name="Koh W."/>
            <person name="Fan H.C."/>
            <person name="Wang J."/>
            <person name="Gui Y."/>
            <person name="Lee K.H."/>
            <person name="Betenbaugh M.J."/>
            <person name="Quake S.R."/>
            <person name="Famili I."/>
            <person name="Palsson B.O."/>
            <person name="Wang J."/>
        </authorList>
    </citation>
    <scope>NUCLEOTIDE SEQUENCE [LARGE SCALE GENOMIC DNA]</scope>
    <source>
        <strain evidence="2">CHO K1 cell line</strain>
    </source>
</reference>
<sequence length="90" mass="9691">MVGCWQSVPAGPVLPLHRCLMATERAKSPAVILPVGINSWPLSVVQGIAAKGTCNMKKCKTQRLILGSNFKLNIRKAKQLATRFLTSTSG</sequence>
<evidence type="ECO:0000313" key="2">
    <source>
        <dbReference type="Proteomes" id="UP000001075"/>
    </source>
</evidence>
<gene>
    <name evidence="1" type="ORF">I79_005813</name>
</gene>